<organism evidence="7 8">
    <name type="scientific">SAR86 cluster bacterium</name>
    <dbReference type="NCBI Taxonomy" id="2030880"/>
    <lineage>
        <taxon>Bacteria</taxon>
        <taxon>Pseudomonadati</taxon>
        <taxon>Pseudomonadota</taxon>
        <taxon>Gammaproteobacteria</taxon>
        <taxon>SAR86 cluster</taxon>
    </lineage>
</organism>
<dbReference type="PANTHER" id="PTHR30086:SF20">
    <property type="entry name" value="ARGININE EXPORTER PROTEIN ARGO-RELATED"/>
    <property type="match status" value="1"/>
</dbReference>
<dbReference type="EMBL" id="NVUL01000010">
    <property type="protein sequence ID" value="PCI80407.1"/>
    <property type="molecule type" value="Genomic_DNA"/>
</dbReference>
<evidence type="ECO:0000256" key="1">
    <source>
        <dbReference type="ARBA" id="ARBA00004651"/>
    </source>
</evidence>
<protein>
    <submittedName>
        <fullName evidence="7">Lysine transporter LysE</fullName>
    </submittedName>
</protein>
<proteinExistence type="predicted"/>
<feature type="transmembrane region" description="Helical" evidence="6">
    <location>
        <begin position="6"/>
        <end position="28"/>
    </location>
</feature>
<evidence type="ECO:0000256" key="6">
    <source>
        <dbReference type="SAM" id="Phobius"/>
    </source>
</evidence>
<dbReference type="AlphaFoldDB" id="A0A2A4XEB9"/>
<sequence length="208" mass="22198">MYWAEFLTIAIAHFFAVASPGPDFAVVMGQSVRCGTRSGIWTSLGVGSAILLHVAYCLLGVALLLSQSPALFNAMKLLAAGYLFYLGVQSIRNSLIQAVGKGEATQGPAPSAARAFGLGFLTNGLNPKATLFFLALFTVVIDPNTPTTVQIMYGLYLAVATFLWFALLSLILGIPRVRVFILRMGVWLERAMGAILISISLQIALNGV</sequence>
<feature type="transmembrane region" description="Helical" evidence="6">
    <location>
        <begin position="153"/>
        <end position="174"/>
    </location>
</feature>
<dbReference type="PANTHER" id="PTHR30086">
    <property type="entry name" value="ARGININE EXPORTER PROTEIN ARGO"/>
    <property type="match status" value="1"/>
</dbReference>
<comment type="subcellular location">
    <subcellularLocation>
        <location evidence="1">Cell membrane</location>
        <topology evidence="1">Multi-pass membrane protein</topology>
    </subcellularLocation>
</comment>
<evidence type="ECO:0000313" key="8">
    <source>
        <dbReference type="Proteomes" id="UP000218767"/>
    </source>
</evidence>
<comment type="caution">
    <text evidence="7">The sequence shown here is derived from an EMBL/GenBank/DDBJ whole genome shotgun (WGS) entry which is preliminary data.</text>
</comment>
<keyword evidence="5 6" id="KW-0472">Membrane</keyword>
<feature type="transmembrane region" description="Helical" evidence="6">
    <location>
        <begin position="186"/>
        <end position="205"/>
    </location>
</feature>
<dbReference type="InterPro" id="IPR001123">
    <property type="entry name" value="LeuE-type"/>
</dbReference>
<feature type="transmembrane region" description="Helical" evidence="6">
    <location>
        <begin position="120"/>
        <end position="141"/>
    </location>
</feature>
<dbReference type="GO" id="GO:0005886">
    <property type="term" value="C:plasma membrane"/>
    <property type="evidence" value="ECO:0007669"/>
    <property type="project" value="UniProtKB-SubCell"/>
</dbReference>
<feature type="transmembrane region" description="Helical" evidence="6">
    <location>
        <begin position="40"/>
        <end position="64"/>
    </location>
</feature>
<dbReference type="Pfam" id="PF01810">
    <property type="entry name" value="LysE"/>
    <property type="match status" value="1"/>
</dbReference>
<evidence type="ECO:0000256" key="4">
    <source>
        <dbReference type="ARBA" id="ARBA00022989"/>
    </source>
</evidence>
<evidence type="ECO:0000313" key="7">
    <source>
        <dbReference type="EMBL" id="PCI80407.1"/>
    </source>
</evidence>
<gene>
    <name evidence="7" type="ORF">COB20_03180</name>
</gene>
<keyword evidence="3 6" id="KW-0812">Transmembrane</keyword>
<dbReference type="GO" id="GO:0015171">
    <property type="term" value="F:amino acid transmembrane transporter activity"/>
    <property type="evidence" value="ECO:0007669"/>
    <property type="project" value="TreeGrafter"/>
</dbReference>
<reference evidence="8" key="1">
    <citation type="submission" date="2017-08" db="EMBL/GenBank/DDBJ databases">
        <title>A dynamic microbial community with high functional redundancy inhabits the cold, oxic subseafloor aquifer.</title>
        <authorList>
            <person name="Tully B.J."/>
            <person name="Wheat C.G."/>
            <person name="Glazer B.T."/>
            <person name="Huber J.A."/>
        </authorList>
    </citation>
    <scope>NUCLEOTIDE SEQUENCE [LARGE SCALE GENOMIC DNA]</scope>
</reference>
<evidence type="ECO:0000256" key="3">
    <source>
        <dbReference type="ARBA" id="ARBA00022692"/>
    </source>
</evidence>
<keyword evidence="2" id="KW-1003">Cell membrane</keyword>
<evidence type="ECO:0000256" key="2">
    <source>
        <dbReference type="ARBA" id="ARBA00022475"/>
    </source>
</evidence>
<name>A0A2A4XEB9_9GAMM</name>
<evidence type="ECO:0000256" key="5">
    <source>
        <dbReference type="ARBA" id="ARBA00023136"/>
    </source>
</evidence>
<keyword evidence="4 6" id="KW-1133">Transmembrane helix</keyword>
<accession>A0A2A4XEB9</accession>
<dbReference type="PIRSF" id="PIRSF006324">
    <property type="entry name" value="LeuE"/>
    <property type="match status" value="1"/>
</dbReference>
<dbReference type="Proteomes" id="UP000218767">
    <property type="component" value="Unassembled WGS sequence"/>
</dbReference>